<dbReference type="PANTHER" id="PTHR30146">
    <property type="entry name" value="LACI-RELATED TRANSCRIPTIONAL REPRESSOR"/>
    <property type="match status" value="1"/>
</dbReference>
<dbReference type="Proteomes" id="UP000451860">
    <property type="component" value="Unassembled WGS sequence"/>
</dbReference>
<evidence type="ECO:0000259" key="5">
    <source>
        <dbReference type="PROSITE" id="PS50943"/>
    </source>
</evidence>
<dbReference type="GO" id="GO:0003700">
    <property type="term" value="F:DNA-binding transcription factor activity"/>
    <property type="evidence" value="ECO:0007669"/>
    <property type="project" value="TreeGrafter"/>
</dbReference>
<evidence type="ECO:0000256" key="1">
    <source>
        <dbReference type="ARBA" id="ARBA00023015"/>
    </source>
</evidence>
<gene>
    <name evidence="6" type="ORF">GB883_04540</name>
</gene>
<evidence type="ECO:0000313" key="6">
    <source>
        <dbReference type="EMBL" id="KAE8765317.1"/>
    </source>
</evidence>
<dbReference type="EMBL" id="WHJE01000012">
    <property type="protein sequence ID" value="KAE8765317.1"/>
    <property type="molecule type" value="Genomic_DNA"/>
</dbReference>
<accession>A0A7J5USR2</accession>
<dbReference type="CDD" id="cd01392">
    <property type="entry name" value="HTH_LacI"/>
    <property type="match status" value="1"/>
</dbReference>
<dbReference type="InterPro" id="IPR010982">
    <property type="entry name" value="Lambda_DNA-bd_dom_sf"/>
</dbReference>
<keyword evidence="3" id="KW-0804">Transcription</keyword>
<organism evidence="6 7">
    <name type="scientific">Georgenia thermotolerans</name>
    <dbReference type="NCBI Taxonomy" id="527326"/>
    <lineage>
        <taxon>Bacteria</taxon>
        <taxon>Bacillati</taxon>
        <taxon>Actinomycetota</taxon>
        <taxon>Actinomycetes</taxon>
        <taxon>Micrococcales</taxon>
        <taxon>Bogoriellaceae</taxon>
        <taxon>Georgenia</taxon>
    </lineage>
</organism>
<dbReference type="RefSeq" id="WP_152202288.1">
    <property type="nucleotide sequence ID" value="NZ_VUKF01000012.1"/>
</dbReference>
<dbReference type="PANTHER" id="PTHR30146:SF153">
    <property type="entry name" value="LACTOSE OPERON REPRESSOR"/>
    <property type="match status" value="1"/>
</dbReference>
<sequence>MTLTQVAREAGVSVSTVSRYLRGQLKVQDKTAQRIDNAVRTTGYRVDRGARRDGFIAMVVAELTNPFYASLAEECSTLAAEAGYSLLIAASGRQHARENALSAQLSSTDSIAGLIFAGMHRTNPELERAIAGGLPVVVIDEEVDLSPSTAVSTVTVDNYGGAYQATSYLATLGHRRIAHVGGPPGLLTSEDRLRGYRDALAAHGLAADETLVLRGPYTEEYGASVVPYLTRVEAPTAVFVGSDIVAVGLLSGAELQGLRIPEDLSVVGCDGIQLGQWLRPRLTTLAQPVRALAHAALEALGRVIDSPGETTRQVLPLQLVVRGSAVAPRTTPEA</sequence>
<dbReference type="InterPro" id="IPR000843">
    <property type="entry name" value="HTH_LacI"/>
</dbReference>
<dbReference type="AlphaFoldDB" id="A0A7J5USR2"/>
<dbReference type="InterPro" id="IPR001387">
    <property type="entry name" value="Cro/C1-type_HTH"/>
</dbReference>
<dbReference type="Gene3D" id="3.40.50.2300">
    <property type="match status" value="2"/>
</dbReference>
<feature type="domain" description="HTH lacI-type" evidence="4">
    <location>
        <begin position="1"/>
        <end position="55"/>
    </location>
</feature>
<comment type="caution">
    <text evidence="6">The sequence shown here is derived from an EMBL/GenBank/DDBJ whole genome shotgun (WGS) entry which is preliminary data.</text>
</comment>
<protein>
    <submittedName>
        <fullName evidence="6">LacI family DNA-binding transcriptional regulator</fullName>
    </submittedName>
</protein>
<proteinExistence type="predicted"/>
<dbReference type="Pfam" id="PF13377">
    <property type="entry name" value="Peripla_BP_3"/>
    <property type="match status" value="1"/>
</dbReference>
<feature type="domain" description="HTH cro/C1-type" evidence="5">
    <location>
        <begin position="1"/>
        <end position="35"/>
    </location>
</feature>
<dbReference type="SUPFAM" id="SSF53822">
    <property type="entry name" value="Periplasmic binding protein-like I"/>
    <property type="match status" value="1"/>
</dbReference>
<dbReference type="Pfam" id="PF00356">
    <property type="entry name" value="LacI"/>
    <property type="match status" value="1"/>
</dbReference>
<dbReference type="PROSITE" id="PS50943">
    <property type="entry name" value="HTH_CROC1"/>
    <property type="match status" value="1"/>
</dbReference>
<dbReference type="GO" id="GO:0000976">
    <property type="term" value="F:transcription cis-regulatory region binding"/>
    <property type="evidence" value="ECO:0007669"/>
    <property type="project" value="TreeGrafter"/>
</dbReference>
<dbReference type="PROSITE" id="PS50932">
    <property type="entry name" value="HTH_LACI_2"/>
    <property type="match status" value="1"/>
</dbReference>
<keyword evidence="1" id="KW-0805">Transcription regulation</keyword>
<reference evidence="6 7" key="1">
    <citation type="submission" date="2019-10" db="EMBL/GenBank/DDBJ databases">
        <title>Georgenia wutianyii sp. nov. and Georgenia yuyongxinii sp. nov. isolated from plateau pika (Ochotona curzoniae) in the Qinghai-Tibet plateau of China.</title>
        <authorList>
            <person name="Tian Z."/>
        </authorList>
    </citation>
    <scope>NUCLEOTIDE SEQUENCE [LARGE SCALE GENOMIC DNA]</scope>
    <source>
        <strain evidence="6 7">DSM 21501</strain>
    </source>
</reference>
<dbReference type="OrthoDB" id="3227375at2"/>
<evidence type="ECO:0000259" key="4">
    <source>
        <dbReference type="PROSITE" id="PS50932"/>
    </source>
</evidence>
<dbReference type="CDD" id="cd06267">
    <property type="entry name" value="PBP1_LacI_sugar_binding-like"/>
    <property type="match status" value="1"/>
</dbReference>
<dbReference type="SUPFAM" id="SSF47413">
    <property type="entry name" value="lambda repressor-like DNA-binding domains"/>
    <property type="match status" value="1"/>
</dbReference>
<dbReference type="SMART" id="SM00354">
    <property type="entry name" value="HTH_LACI"/>
    <property type="match status" value="1"/>
</dbReference>
<dbReference type="InterPro" id="IPR046335">
    <property type="entry name" value="LacI/GalR-like_sensor"/>
</dbReference>
<keyword evidence="2 6" id="KW-0238">DNA-binding</keyword>
<dbReference type="Gene3D" id="1.10.260.40">
    <property type="entry name" value="lambda repressor-like DNA-binding domains"/>
    <property type="match status" value="1"/>
</dbReference>
<evidence type="ECO:0000256" key="3">
    <source>
        <dbReference type="ARBA" id="ARBA00023163"/>
    </source>
</evidence>
<evidence type="ECO:0000256" key="2">
    <source>
        <dbReference type="ARBA" id="ARBA00023125"/>
    </source>
</evidence>
<dbReference type="InterPro" id="IPR028082">
    <property type="entry name" value="Peripla_BP_I"/>
</dbReference>
<evidence type="ECO:0000313" key="7">
    <source>
        <dbReference type="Proteomes" id="UP000451860"/>
    </source>
</evidence>
<keyword evidence="7" id="KW-1185">Reference proteome</keyword>
<name>A0A7J5USR2_9MICO</name>